<dbReference type="HOGENOM" id="CLU_037954_0_0_12"/>
<dbReference type="eggNOG" id="COG2604">
    <property type="taxonomic scope" value="Bacteria"/>
</dbReference>
<dbReference type="PANTHER" id="PTHR41786:SF1">
    <property type="entry name" value="6-HYDROXYMETHYLPTERIN DIPHOSPHOKINASE MPTE-LIKE DOMAIN-CONTAINING PROTEIN"/>
    <property type="match status" value="1"/>
</dbReference>
<dbReference type="Pfam" id="PF01973">
    <property type="entry name" value="MptE-like"/>
    <property type="match status" value="1"/>
</dbReference>
<dbReference type="STRING" id="869209.Tresu_1142"/>
<dbReference type="Proteomes" id="UP000006852">
    <property type="component" value="Chromosome"/>
</dbReference>
<evidence type="ECO:0000313" key="3">
    <source>
        <dbReference type="Proteomes" id="UP000006852"/>
    </source>
</evidence>
<reference evidence="2 3" key="1">
    <citation type="journal article" date="2011" name="Stand. Genomic Sci.">
        <title>Complete genome sequence of Treponema succinifaciens type strain (6091).</title>
        <authorList>
            <person name="Han C."/>
            <person name="Gronow S."/>
            <person name="Teshima H."/>
            <person name="Lapidus A."/>
            <person name="Nolan M."/>
            <person name="Lucas S."/>
            <person name="Hammon N."/>
            <person name="Deshpande S."/>
            <person name="Cheng J.F."/>
            <person name="Zeytun A."/>
            <person name="Tapia R."/>
            <person name="Goodwin L."/>
            <person name="Pitluck S."/>
            <person name="Liolios K."/>
            <person name="Pagani I."/>
            <person name="Ivanova N."/>
            <person name="Mavromatis K."/>
            <person name="Mikhailova N."/>
            <person name="Huntemann M."/>
            <person name="Pati A."/>
            <person name="Chen A."/>
            <person name="Palaniappan K."/>
            <person name="Land M."/>
            <person name="Hauser L."/>
            <person name="Brambilla E.M."/>
            <person name="Rohde M."/>
            <person name="Goker M."/>
            <person name="Woyke T."/>
            <person name="Bristow J."/>
            <person name="Eisen J.A."/>
            <person name="Markowitz V."/>
            <person name="Hugenholtz P."/>
            <person name="Kyrpides N.C."/>
            <person name="Klenk H.P."/>
            <person name="Detter J.C."/>
        </authorList>
    </citation>
    <scope>NUCLEOTIDE SEQUENCE [LARGE SCALE GENOMIC DNA]</scope>
    <source>
        <strain evidence="3">ATCC 33096 / DSM 2489 / 6091</strain>
    </source>
</reference>
<dbReference type="PANTHER" id="PTHR41786">
    <property type="entry name" value="MOTILITY ACCESSORY FACTOR MAF"/>
    <property type="match status" value="1"/>
</dbReference>
<dbReference type="InterPro" id="IPR002826">
    <property type="entry name" value="MptE-like"/>
</dbReference>
<evidence type="ECO:0000259" key="1">
    <source>
        <dbReference type="Pfam" id="PF01973"/>
    </source>
</evidence>
<evidence type="ECO:0000313" key="2">
    <source>
        <dbReference type="EMBL" id="AEB14054.1"/>
    </source>
</evidence>
<dbReference type="RefSeq" id="WP_013701343.1">
    <property type="nucleotide sequence ID" value="NC_015385.1"/>
</dbReference>
<dbReference type="GeneID" id="302998303"/>
<sequence length="501" mass="57197">MEFSTATNGETTCTENGFRLHSSYNPSKEAERFCNTVDCSFHPRYVLVTEPALSYCVPFLKKKFSNAILCCIRFSKEFESTNSSWDKIFYAYGKSQKTNPLLEEEIFNFMGDEGISACLFLSWKPSENPFKELYEFSWEEIKKTVLKGRSVLATRTFFSKRWAKNALRFSMFCKNTALIKNGTSDIVVCASGLSLKSDIPFLKKYRKRFFLIAVSSSLSPLIFNGITPDLCISTDGGYWAKLHLVPLCNSKKIPLALPGEASCFASILENTEIIPIFYGDGCSEEILKASGYSGHSAFRNGSVSGTAAYFSLSITSGKIFYCGLDLSFSKGFSHTQPNELEKRNSIFDNRTHTSETRNFSSEINTVSINIYKNWFSSNDFFGRIFRLSDNFKYDSELGKIKDVDWTFFEKQTFDFKSKTKPQIIETQNIFNKEQRINFLRDIVIRNISNPEWIKNALPAEAIALERCKNLCEKEKIEKRIQEGMKKFFCDIMKALGRNVAI</sequence>
<proteinExistence type="predicted"/>
<reference evidence="3" key="2">
    <citation type="submission" date="2011-04" db="EMBL/GenBank/DDBJ databases">
        <title>The complete genome of chromosome of Treponema succinifaciens DSM 2489.</title>
        <authorList>
            <person name="Lucas S."/>
            <person name="Copeland A."/>
            <person name="Lapidus A."/>
            <person name="Bruce D."/>
            <person name="Goodwin L."/>
            <person name="Pitluck S."/>
            <person name="Peters L."/>
            <person name="Kyrpides N."/>
            <person name="Mavromatis K."/>
            <person name="Ivanova N."/>
            <person name="Ovchinnikova G."/>
            <person name="Teshima H."/>
            <person name="Detter J.C."/>
            <person name="Tapia R."/>
            <person name="Han C."/>
            <person name="Land M."/>
            <person name="Hauser L."/>
            <person name="Markowitz V."/>
            <person name="Cheng J.-F."/>
            <person name="Hugenholtz P."/>
            <person name="Woyke T."/>
            <person name="Wu D."/>
            <person name="Gronow S."/>
            <person name="Wellnitz S."/>
            <person name="Brambilla E."/>
            <person name="Klenk H.-P."/>
            <person name="Eisen J.A."/>
        </authorList>
    </citation>
    <scope>NUCLEOTIDE SEQUENCE [LARGE SCALE GENOMIC DNA]</scope>
    <source>
        <strain evidence="3">ATCC 33096 / DSM 2489 / 6091</strain>
    </source>
</reference>
<feature type="domain" description="6-hydroxymethylpterin diphosphokinase MptE-like" evidence="1">
    <location>
        <begin position="179"/>
        <end position="330"/>
    </location>
</feature>
<dbReference type="KEGG" id="tsu:Tresu_1142"/>
<keyword evidence="3" id="KW-1185">Reference proteome</keyword>
<dbReference type="EMBL" id="CP002631">
    <property type="protein sequence ID" value="AEB14054.1"/>
    <property type="molecule type" value="Genomic_DNA"/>
</dbReference>
<dbReference type="AlphaFoldDB" id="F2NXH5"/>
<accession>F2NXH5</accession>
<protein>
    <recommendedName>
        <fullName evidence="1">6-hydroxymethylpterin diphosphokinase MptE-like domain-containing protein</fullName>
    </recommendedName>
</protein>
<organism evidence="2 3">
    <name type="scientific">Treponema succinifaciens (strain ATCC 33096 / DSM 2489 / 6091)</name>
    <dbReference type="NCBI Taxonomy" id="869209"/>
    <lineage>
        <taxon>Bacteria</taxon>
        <taxon>Pseudomonadati</taxon>
        <taxon>Spirochaetota</taxon>
        <taxon>Spirochaetia</taxon>
        <taxon>Spirochaetales</taxon>
        <taxon>Treponemataceae</taxon>
        <taxon>Treponema</taxon>
    </lineage>
</organism>
<gene>
    <name evidence="2" type="ordered locus">Tresu_1142</name>
</gene>
<name>F2NXH5_TRES6</name>